<reference evidence="2" key="1">
    <citation type="submission" date="2019-11" db="EMBL/GenBank/DDBJ databases">
        <authorList>
            <person name="Feng L."/>
        </authorList>
    </citation>
    <scope>NUCLEOTIDE SEQUENCE</scope>
    <source>
        <strain evidence="2">CParaputrificumLFYP93</strain>
    </source>
</reference>
<evidence type="ECO:0000313" key="2">
    <source>
        <dbReference type="EMBL" id="VYT72434.1"/>
    </source>
</evidence>
<organism evidence="2">
    <name type="scientific">Clostridium paraputrificum</name>
    <dbReference type="NCBI Taxonomy" id="29363"/>
    <lineage>
        <taxon>Bacteria</taxon>
        <taxon>Bacillati</taxon>
        <taxon>Bacillota</taxon>
        <taxon>Clostridia</taxon>
        <taxon>Eubacteriales</taxon>
        <taxon>Clostridiaceae</taxon>
        <taxon>Clostridium</taxon>
    </lineage>
</organism>
<dbReference type="RefSeq" id="WP_156558875.1">
    <property type="nucleotide sequence ID" value="NZ_CACRTV010000014.1"/>
</dbReference>
<feature type="transmembrane region" description="Helical" evidence="1">
    <location>
        <begin position="125"/>
        <end position="145"/>
    </location>
</feature>
<accession>A0A6N2YZB8</accession>
<keyword evidence="1" id="KW-0472">Membrane</keyword>
<feature type="transmembrane region" description="Helical" evidence="1">
    <location>
        <begin position="93"/>
        <end position="119"/>
    </location>
</feature>
<dbReference type="EMBL" id="CACRTV010000014">
    <property type="protein sequence ID" value="VYT72434.1"/>
    <property type="molecule type" value="Genomic_DNA"/>
</dbReference>
<protein>
    <submittedName>
        <fullName evidence="2">Uncharacterized protein</fullName>
    </submittedName>
</protein>
<gene>
    <name evidence="2" type="ORF">CPLFYP93_00445</name>
</gene>
<feature type="transmembrane region" description="Helical" evidence="1">
    <location>
        <begin position="30"/>
        <end position="49"/>
    </location>
</feature>
<evidence type="ECO:0000256" key="1">
    <source>
        <dbReference type="SAM" id="Phobius"/>
    </source>
</evidence>
<feature type="transmembrane region" description="Helical" evidence="1">
    <location>
        <begin position="166"/>
        <end position="185"/>
    </location>
</feature>
<name>A0A6N2YZB8_9CLOT</name>
<keyword evidence="1" id="KW-1133">Transmembrane helix</keyword>
<proteinExistence type="predicted"/>
<dbReference type="AlphaFoldDB" id="A0A6N2YZB8"/>
<keyword evidence="1" id="KW-0812">Transmembrane</keyword>
<feature type="transmembrane region" description="Helical" evidence="1">
    <location>
        <begin position="61"/>
        <end position="86"/>
    </location>
</feature>
<feature type="transmembrane region" description="Helical" evidence="1">
    <location>
        <begin position="197"/>
        <end position="220"/>
    </location>
</feature>
<sequence>MKELKNLSKEKFYGITNIFEDQMSKISNKILLLLFNLISGLILFLPYKQSENIIGGEILKVLLYLIIGVYLLGAVFSIILILMVLIKKNVDRLINLSVVSGTIIFTLSLLITYITNIVYEGYLDIFWIIALISFILTYVGILIYNNKIKRRLIDGYYIKENYRYKFNPRYLLFILPLVPMLIPIANKGKYITEVFGTLYYLLGLNYGIILITAVLGVFALKRMYYVYQINNVKRV</sequence>